<feature type="compositionally biased region" description="Basic and acidic residues" evidence="1">
    <location>
        <begin position="210"/>
        <end position="222"/>
    </location>
</feature>
<feature type="compositionally biased region" description="Basic and acidic residues" evidence="1">
    <location>
        <begin position="364"/>
        <end position="373"/>
    </location>
</feature>
<dbReference type="RefSeq" id="XP_031873373.1">
    <property type="nucleotide sequence ID" value="XM_032009319.1"/>
</dbReference>
<name>A0A370TYW3_9HELO</name>
<dbReference type="GeneID" id="43593545"/>
<organism evidence="2 3">
    <name type="scientific">Venustampulla echinocandica</name>
    <dbReference type="NCBI Taxonomy" id="2656787"/>
    <lineage>
        <taxon>Eukaryota</taxon>
        <taxon>Fungi</taxon>
        <taxon>Dikarya</taxon>
        <taxon>Ascomycota</taxon>
        <taxon>Pezizomycotina</taxon>
        <taxon>Leotiomycetes</taxon>
        <taxon>Helotiales</taxon>
        <taxon>Pleuroascaceae</taxon>
        <taxon>Venustampulla</taxon>
    </lineage>
</organism>
<feature type="compositionally biased region" description="Basic and acidic residues" evidence="1">
    <location>
        <begin position="143"/>
        <end position="154"/>
    </location>
</feature>
<feature type="compositionally biased region" description="Polar residues" evidence="1">
    <location>
        <begin position="378"/>
        <end position="424"/>
    </location>
</feature>
<evidence type="ECO:0000313" key="2">
    <source>
        <dbReference type="EMBL" id="RDL40717.1"/>
    </source>
</evidence>
<feature type="compositionally biased region" description="Polar residues" evidence="1">
    <location>
        <begin position="176"/>
        <end position="185"/>
    </location>
</feature>
<feature type="compositionally biased region" description="Polar residues" evidence="1">
    <location>
        <begin position="303"/>
        <end position="312"/>
    </location>
</feature>
<dbReference type="Proteomes" id="UP000254866">
    <property type="component" value="Unassembled WGS sequence"/>
</dbReference>
<reference evidence="2 3" key="1">
    <citation type="journal article" date="2018" name="IMA Fungus">
        <title>IMA Genome-F 9: Draft genome sequence of Annulohypoxylon stygium, Aspergillus mulundensis, Berkeleyomyces basicola (syn. Thielaviopsis basicola), Ceratocystis smalleyi, two Cercospora beticola strains, Coleophoma cylindrospora, Fusarium fracticaudum, Phialophora cf. hyalina, and Morchella septimelata.</title>
        <authorList>
            <person name="Wingfield B.D."/>
            <person name="Bills G.F."/>
            <person name="Dong Y."/>
            <person name="Huang W."/>
            <person name="Nel W.J."/>
            <person name="Swalarsk-Parry B.S."/>
            <person name="Vaghefi N."/>
            <person name="Wilken P.M."/>
            <person name="An Z."/>
            <person name="de Beer Z.W."/>
            <person name="De Vos L."/>
            <person name="Chen L."/>
            <person name="Duong T.A."/>
            <person name="Gao Y."/>
            <person name="Hammerbacher A."/>
            <person name="Kikkert J.R."/>
            <person name="Li Y."/>
            <person name="Li H."/>
            <person name="Li K."/>
            <person name="Li Q."/>
            <person name="Liu X."/>
            <person name="Ma X."/>
            <person name="Naidoo K."/>
            <person name="Pethybridge S.J."/>
            <person name="Sun J."/>
            <person name="Steenkamp E.T."/>
            <person name="van der Nest M.A."/>
            <person name="van Wyk S."/>
            <person name="Wingfield M.J."/>
            <person name="Xiong C."/>
            <person name="Yue Q."/>
            <person name="Zhang X."/>
        </authorList>
    </citation>
    <scope>NUCLEOTIDE SEQUENCE [LARGE SCALE GENOMIC DNA]</scope>
    <source>
        <strain evidence="2 3">BP 5553</strain>
    </source>
</reference>
<keyword evidence="3" id="KW-1185">Reference proteome</keyword>
<gene>
    <name evidence="2" type="ORF">BP5553_00696</name>
</gene>
<protein>
    <submittedName>
        <fullName evidence="2">Uncharacterized protein</fullName>
    </submittedName>
</protein>
<feature type="compositionally biased region" description="Low complexity" evidence="1">
    <location>
        <begin position="79"/>
        <end position="109"/>
    </location>
</feature>
<feature type="compositionally biased region" description="Basic and acidic residues" evidence="1">
    <location>
        <begin position="127"/>
        <end position="136"/>
    </location>
</feature>
<feature type="compositionally biased region" description="Basic and acidic residues" evidence="1">
    <location>
        <begin position="321"/>
        <end position="342"/>
    </location>
</feature>
<feature type="region of interest" description="Disordered" evidence="1">
    <location>
        <begin position="1"/>
        <end position="446"/>
    </location>
</feature>
<dbReference type="EMBL" id="NPIC01000001">
    <property type="protein sequence ID" value="RDL40717.1"/>
    <property type="molecule type" value="Genomic_DNA"/>
</dbReference>
<feature type="compositionally biased region" description="Basic and acidic residues" evidence="1">
    <location>
        <begin position="110"/>
        <end position="119"/>
    </location>
</feature>
<accession>A0A370TYW3</accession>
<comment type="caution">
    <text evidence="2">The sequence shown here is derived from an EMBL/GenBank/DDBJ whole genome shotgun (WGS) entry which is preliminary data.</text>
</comment>
<sequence length="544" mass="59262">MASTLPETPGRGRSRFSKVLPTAPRENDSPASIARYYLSSPLPPLPKDAATPSMAIPRRPVGSERVVHSQAHSIASIPSDYSNSPPSRSRSSSVSDTSSSGSTRQSPGDVDVHSRHGHLDVVPATPRDIDNRHDDSDAAPASPRRDVDNRHGDSDAAPPPPPLPPKDQKRRELADASTSPLSQRPKTPPPPHILASPASGFDYSPAPTEIWRRRSEKSDRSIKFPGLKLQASNGSTASPPKEQEPPTERSLPTVPFQLPPRTTSRKPIPARPAPSQPYVMGNELTKLKEKGSRDTWMTEDEQLSQGPRSFSVIQRPATVKSEMEPDKQTEKKTEKDQPETTSRELVPSPFTLADEAIPQLPPKSDARRTKNDRLMPNLSVTGSSEGSAFFSTHSNGSTETVTIKSSSKIPGSNLPLQSMESQAASEVMTPRASSPEEDENRTPPPVKISFPIYSTAVAPPGTVFPGPPIGRAHLDCHQAHRFMRRFNNTLYPVGCMICLSRDTESRWACRWCCLSACGPCMQVLTSTPGRDLKTCLEKVEKTTT</sequence>
<evidence type="ECO:0000256" key="1">
    <source>
        <dbReference type="SAM" id="MobiDB-lite"/>
    </source>
</evidence>
<evidence type="ECO:0000313" key="3">
    <source>
        <dbReference type="Proteomes" id="UP000254866"/>
    </source>
</evidence>
<dbReference type="OrthoDB" id="5425130at2759"/>
<proteinExistence type="predicted"/>
<dbReference type="AlphaFoldDB" id="A0A370TYW3"/>